<gene>
    <name evidence="1" type="ORF">F4820DRAFT_119154</name>
</gene>
<organism evidence="1 2">
    <name type="scientific">Hypoxylon rubiginosum</name>
    <dbReference type="NCBI Taxonomy" id="110542"/>
    <lineage>
        <taxon>Eukaryota</taxon>
        <taxon>Fungi</taxon>
        <taxon>Dikarya</taxon>
        <taxon>Ascomycota</taxon>
        <taxon>Pezizomycotina</taxon>
        <taxon>Sordariomycetes</taxon>
        <taxon>Xylariomycetidae</taxon>
        <taxon>Xylariales</taxon>
        <taxon>Hypoxylaceae</taxon>
        <taxon>Hypoxylon</taxon>
    </lineage>
</organism>
<name>A0ACB9YMR0_9PEZI</name>
<reference evidence="1 2" key="1">
    <citation type="journal article" date="2022" name="New Phytol.">
        <title>Ecological generalism drives hyperdiversity of secondary metabolite gene clusters in xylarialean endophytes.</title>
        <authorList>
            <person name="Franco M.E.E."/>
            <person name="Wisecaver J.H."/>
            <person name="Arnold A.E."/>
            <person name="Ju Y.M."/>
            <person name="Slot J.C."/>
            <person name="Ahrendt S."/>
            <person name="Moore L.P."/>
            <person name="Eastman K.E."/>
            <person name="Scott K."/>
            <person name="Konkel Z."/>
            <person name="Mondo S.J."/>
            <person name="Kuo A."/>
            <person name="Hayes R.D."/>
            <person name="Haridas S."/>
            <person name="Andreopoulos B."/>
            <person name="Riley R."/>
            <person name="LaButti K."/>
            <person name="Pangilinan J."/>
            <person name="Lipzen A."/>
            <person name="Amirebrahimi M."/>
            <person name="Yan J."/>
            <person name="Adam C."/>
            <person name="Keymanesh K."/>
            <person name="Ng V."/>
            <person name="Louie K."/>
            <person name="Northen T."/>
            <person name="Drula E."/>
            <person name="Henrissat B."/>
            <person name="Hsieh H.M."/>
            <person name="Youens-Clark K."/>
            <person name="Lutzoni F."/>
            <person name="Miadlikowska J."/>
            <person name="Eastwood D.C."/>
            <person name="Hamelin R.C."/>
            <person name="Grigoriev I.V."/>
            <person name="U'Ren J.M."/>
        </authorList>
    </citation>
    <scope>NUCLEOTIDE SEQUENCE [LARGE SCALE GENOMIC DNA]</scope>
    <source>
        <strain evidence="1 2">CBS 119005</strain>
    </source>
</reference>
<dbReference type="Proteomes" id="UP001497700">
    <property type="component" value="Unassembled WGS sequence"/>
</dbReference>
<comment type="caution">
    <text evidence="1">The sequence shown here is derived from an EMBL/GenBank/DDBJ whole genome shotgun (WGS) entry which is preliminary data.</text>
</comment>
<sequence>MVRPIAQISCWIAGDLPEGVKRPAGFRANKSLHGKVRHHNSQASVDVPLFPGRAVAVGRDHHENDISINHPNVSRAHFVIYSVIYDLDDVQSQPPIIYVRDCQSLEGTYVDGNCIGNKEKGASTGYYLSRDVVITIKPHWKFRVSLLDHYELRTPLNAIQLKESSVGSVKLLCHSDEINDEIQLFNHRYTITERTLGSGAFALVYLAIDVNTGSQLACKIHDLDRLQRFSSSKDLIRRIMHETDILGKLRHPNLPTFEYAFRSKHTLYTFTELATGGDLFSMRLVRGVFAEKDCKFIIQQVVNAIRYLHEGGIAHRDLKPENILFAAGPGVTGRVILSDLGFAKSTASGRMASRVGTSQYMAPEVEYGRTHDLAVDIWSLGMIVMFLLAPDHLVAPSSLMEWSQVAINQWLDSAFEDPSHQEISKHCQLFIRSCLMFEPGRRIKASEARHHPWFQQLPDKGQFKFQMQENTKTWKPTHLIAPPVQELPDMRSASHGARLVRGEDTTHESAGTSKLGKRKLVGAGPGAEYSKASPYFAEPKPLAPKRLKMSASGQENPQINRKAKQSASNPELRKARFSSPDPLSQ</sequence>
<evidence type="ECO:0000313" key="2">
    <source>
        <dbReference type="Proteomes" id="UP001497700"/>
    </source>
</evidence>
<accession>A0ACB9YMR0</accession>
<protein>
    <submittedName>
        <fullName evidence="1">Kinase-like protein</fullName>
    </submittedName>
</protein>
<proteinExistence type="predicted"/>
<dbReference type="EMBL" id="MU393594">
    <property type="protein sequence ID" value="KAI4860248.1"/>
    <property type="molecule type" value="Genomic_DNA"/>
</dbReference>
<evidence type="ECO:0000313" key="1">
    <source>
        <dbReference type="EMBL" id="KAI4860248.1"/>
    </source>
</evidence>
<keyword evidence="2" id="KW-1185">Reference proteome</keyword>